<dbReference type="Proteomes" id="UP001189624">
    <property type="component" value="Chromosome 3"/>
</dbReference>
<dbReference type="AlphaFoldDB" id="A0AA86VX96"/>
<name>A0AA86VX96_9FABA</name>
<feature type="region of interest" description="Disordered" evidence="1">
    <location>
        <begin position="65"/>
        <end position="95"/>
    </location>
</feature>
<keyword evidence="3" id="KW-1185">Reference proteome</keyword>
<proteinExistence type="predicted"/>
<evidence type="ECO:0000313" key="2">
    <source>
        <dbReference type="EMBL" id="CAJ1938083.1"/>
    </source>
</evidence>
<dbReference type="EMBL" id="OY731400">
    <property type="protein sequence ID" value="CAJ1938083.1"/>
    <property type="molecule type" value="Genomic_DNA"/>
</dbReference>
<sequence>MQHRKPPRRYLSPLEQQRHVTFLVLEPQLLVWVLRSQRNLVQRPRGFVAAAAALHNQIGDVKCGSRGVEDQVQSGQRHANDGDDSNDDESDREKEATFTAAAAAAASARFLRGGWVPELFHEQRVLTRRHAVHLVLRELHDIRLVHLAPRRPLQRCDDGGFWVVDLPLHSHESSSARKDPPCARSVRYATWRS</sequence>
<protein>
    <submittedName>
        <fullName evidence="2">Uncharacterized protein</fullName>
    </submittedName>
</protein>
<organism evidence="2 3">
    <name type="scientific">Sphenostylis stenocarpa</name>
    <dbReference type="NCBI Taxonomy" id="92480"/>
    <lineage>
        <taxon>Eukaryota</taxon>
        <taxon>Viridiplantae</taxon>
        <taxon>Streptophyta</taxon>
        <taxon>Embryophyta</taxon>
        <taxon>Tracheophyta</taxon>
        <taxon>Spermatophyta</taxon>
        <taxon>Magnoliopsida</taxon>
        <taxon>eudicotyledons</taxon>
        <taxon>Gunneridae</taxon>
        <taxon>Pentapetalae</taxon>
        <taxon>rosids</taxon>
        <taxon>fabids</taxon>
        <taxon>Fabales</taxon>
        <taxon>Fabaceae</taxon>
        <taxon>Papilionoideae</taxon>
        <taxon>50 kb inversion clade</taxon>
        <taxon>NPAAA clade</taxon>
        <taxon>indigoferoid/millettioid clade</taxon>
        <taxon>Phaseoleae</taxon>
        <taxon>Sphenostylis</taxon>
    </lineage>
</organism>
<evidence type="ECO:0000256" key="1">
    <source>
        <dbReference type="SAM" id="MobiDB-lite"/>
    </source>
</evidence>
<dbReference type="Gramene" id="rna-AYBTSS11_LOCUS8364">
    <property type="protein sequence ID" value="CAJ1938083.1"/>
    <property type="gene ID" value="gene-AYBTSS11_LOCUS8364"/>
</dbReference>
<reference evidence="2" key="1">
    <citation type="submission" date="2023-10" db="EMBL/GenBank/DDBJ databases">
        <authorList>
            <person name="Domelevo Entfellner J.-B."/>
        </authorList>
    </citation>
    <scope>NUCLEOTIDE SEQUENCE</scope>
</reference>
<accession>A0AA86VX96</accession>
<evidence type="ECO:0000313" key="3">
    <source>
        <dbReference type="Proteomes" id="UP001189624"/>
    </source>
</evidence>
<gene>
    <name evidence="2" type="ORF">AYBTSS11_LOCUS8364</name>
</gene>